<protein>
    <submittedName>
        <fullName evidence="1">Uncharacterized protein</fullName>
    </submittedName>
</protein>
<dbReference type="Proteomes" id="UP000321408">
    <property type="component" value="Chromosome"/>
</dbReference>
<dbReference type="GeneID" id="41331734"/>
<evidence type="ECO:0000313" key="2">
    <source>
        <dbReference type="Proteomes" id="UP000321408"/>
    </source>
</evidence>
<dbReference type="RefSeq" id="WP_147664806.1">
    <property type="nucleotide sequence ID" value="NZ_CP042905.2"/>
</dbReference>
<evidence type="ECO:0000313" key="1">
    <source>
        <dbReference type="EMBL" id="QEE17928.1"/>
    </source>
</evidence>
<name>A0A5B9DF76_9ARCH</name>
<dbReference type="KEGG" id="psyt:DSAG12_03766"/>
<accession>A0A5B9DF76</accession>
<gene>
    <name evidence="1" type="ORF">DSAG12_03766</name>
</gene>
<dbReference type="AlphaFoldDB" id="A0A5B9DF76"/>
<dbReference type="EMBL" id="CP042905">
    <property type="protein sequence ID" value="QEE17928.1"/>
    <property type="molecule type" value="Genomic_DNA"/>
</dbReference>
<reference evidence="1 2" key="1">
    <citation type="journal article" date="2020" name="Nature">
        <title>Isolation of an archaeon at the prokaryote-eukaryote interface.</title>
        <authorList>
            <person name="Imachi H."/>
            <person name="Nobu M.K."/>
            <person name="Nakahara N."/>
            <person name="Morono Y."/>
            <person name="Ogawara M."/>
            <person name="Takaki Y."/>
            <person name="Takano Y."/>
            <person name="Uematsu K."/>
            <person name="Ikuta T."/>
            <person name="Ito M."/>
            <person name="Matsui Y."/>
            <person name="Miyazaki M."/>
            <person name="Murata K."/>
            <person name="Saito Y."/>
            <person name="Sakai S."/>
            <person name="Song C."/>
            <person name="Tasumi E."/>
            <person name="Yamanaka Y."/>
            <person name="Yamaguchi T."/>
            <person name="Kamagata Y."/>
            <person name="Tamaki H."/>
            <person name="Takai K."/>
        </authorList>
    </citation>
    <scope>NUCLEOTIDE SEQUENCE [LARGE SCALE GENOMIC DNA]</scope>
    <source>
        <strain evidence="1 2">MK-D1</strain>
    </source>
</reference>
<proteinExistence type="predicted"/>
<reference evidence="1 2" key="2">
    <citation type="journal article" date="2024" name="Int. J. Syst. Evol. Microbiol.">
        <title>Promethearchaeum syntrophicum gen. nov., sp. nov., an anaerobic, obligately syntrophic archaeon, the first isolate of the lineage 'Asgard' archaea, and proposal of the new archaeal phylum Promethearchaeota phyl. nov. and kingdom Promethearchaeati regn. nov.</title>
        <authorList>
            <person name="Imachi H."/>
            <person name="Nobu M.K."/>
            <person name="Kato S."/>
            <person name="Takaki Y."/>
            <person name="Miyazaki M."/>
            <person name="Miyata M."/>
            <person name="Ogawara M."/>
            <person name="Saito Y."/>
            <person name="Sakai S."/>
            <person name="Tahara Y.O."/>
            <person name="Takano Y."/>
            <person name="Tasumi E."/>
            <person name="Uematsu K."/>
            <person name="Yoshimura T."/>
            <person name="Itoh T."/>
            <person name="Ohkuma M."/>
            <person name="Takai K."/>
        </authorList>
    </citation>
    <scope>NUCLEOTIDE SEQUENCE [LARGE SCALE GENOMIC DNA]</scope>
    <source>
        <strain evidence="1 2">MK-D1</strain>
    </source>
</reference>
<organism evidence="1 2">
    <name type="scientific">Promethearchaeum syntrophicum</name>
    <dbReference type="NCBI Taxonomy" id="2594042"/>
    <lineage>
        <taxon>Archaea</taxon>
        <taxon>Promethearchaeati</taxon>
        <taxon>Promethearchaeota</taxon>
        <taxon>Promethearchaeia</taxon>
        <taxon>Promethearchaeales</taxon>
        <taxon>Promethearchaeaceae</taxon>
        <taxon>Promethearchaeum</taxon>
    </lineage>
</organism>
<sequence>MSQDILISSDTLENTLNVDINRVFIPCRPILELEVMSSILLIYGNYKNMEKVIQSNPNPKNFCKLMDIKDEMFKDIVDRYYNVHNRLKPIEMRNRWQKTSFRHRRMGSVDAYSASRVPLFFALDRFKIKYLLIKNFLYHLAEHKFDLSFYKPKSENVPLTVKDYLNDYYFHSTLKYFDLISPKKTISRNTRNLFTSRISSDMLRLMLTYVRKETPNSGINFMMRGIKSSLFVSKFLFMKLDVPHPFAFSGDHMIDGEKIMIGTEFLPDLLINISDALEKKNFTISLELLNAFEFMMERVLKGINNAVAIASNDRIHLGINGIQYSCGGIFKLE</sequence>
<keyword evidence="2" id="KW-1185">Reference proteome</keyword>